<comment type="caution">
    <text evidence="2">The sequence shown here is derived from an EMBL/GenBank/DDBJ whole genome shotgun (WGS) entry which is preliminary data.</text>
</comment>
<keyword evidence="3" id="KW-1185">Reference proteome</keyword>
<name>A0ABM9J0Y3_9RALS</name>
<evidence type="ECO:0000256" key="1">
    <source>
        <dbReference type="SAM" id="MobiDB-lite"/>
    </source>
</evidence>
<evidence type="ECO:0000313" key="2">
    <source>
        <dbReference type="EMBL" id="CAJ0778845.1"/>
    </source>
</evidence>
<sequence length="112" mass="11337">MATNKPTGPTSGPAAPPPEVAPPLSGNAGQPSLSRDASDPWRGGSGGSPTDKDVSKGSMGKVTKEDAKGSKKTGGIKDNPGTGKESVVSRTALKHKTPAQKMYPKLPSRDGD</sequence>
<protein>
    <submittedName>
        <fullName evidence="2">Uncharacterized protein</fullName>
    </submittedName>
</protein>
<dbReference type="RefSeq" id="WP_182593963.1">
    <property type="nucleotide sequence ID" value="NZ_CATYWO010000001.1"/>
</dbReference>
<gene>
    <name evidence="2" type="ORF">LMG7141_00807</name>
</gene>
<feature type="region of interest" description="Disordered" evidence="1">
    <location>
        <begin position="1"/>
        <end position="112"/>
    </location>
</feature>
<accession>A0ABM9J0Y3</accession>
<evidence type="ECO:0000313" key="3">
    <source>
        <dbReference type="Proteomes" id="UP001189616"/>
    </source>
</evidence>
<feature type="compositionally biased region" description="Low complexity" evidence="1">
    <location>
        <begin position="1"/>
        <end position="13"/>
    </location>
</feature>
<dbReference type="EMBL" id="CATYWO010000001">
    <property type="protein sequence ID" value="CAJ0778845.1"/>
    <property type="molecule type" value="Genomic_DNA"/>
</dbReference>
<organism evidence="2 3">
    <name type="scientific">Ralstonia condita</name>
    <dbReference type="NCBI Taxonomy" id="3058600"/>
    <lineage>
        <taxon>Bacteria</taxon>
        <taxon>Pseudomonadati</taxon>
        <taxon>Pseudomonadota</taxon>
        <taxon>Betaproteobacteria</taxon>
        <taxon>Burkholderiales</taxon>
        <taxon>Burkholderiaceae</taxon>
        <taxon>Ralstonia</taxon>
    </lineage>
</organism>
<reference evidence="2 3" key="1">
    <citation type="submission" date="2023-07" db="EMBL/GenBank/DDBJ databases">
        <authorList>
            <person name="Peeters C."/>
        </authorList>
    </citation>
    <scope>NUCLEOTIDE SEQUENCE [LARGE SCALE GENOMIC DNA]</scope>
    <source>
        <strain evidence="2 3">LMG 7141</strain>
    </source>
</reference>
<dbReference type="Proteomes" id="UP001189616">
    <property type="component" value="Unassembled WGS sequence"/>
</dbReference>
<proteinExistence type="predicted"/>